<protein>
    <submittedName>
        <fullName evidence="5">GntR family transcriptional regulator</fullName>
    </submittedName>
</protein>
<evidence type="ECO:0000313" key="5">
    <source>
        <dbReference type="EMBL" id="EUJ28998.1"/>
    </source>
</evidence>
<dbReference type="PANTHER" id="PTHR43537:SF45">
    <property type="entry name" value="GNTR FAMILY REGULATORY PROTEIN"/>
    <property type="match status" value="1"/>
</dbReference>
<evidence type="ECO:0000259" key="4">
    <source>
        <dbReference type="PROSITE" id="PS50949"/>
    </source>
</evidence>
<gene>
    <name evidence="5" type="ORF">LMUR_05155</name>
</gene>
<dbReference type="InterPro" id="IPR000524">
    <property type="entry name" value="Tscrpt_reg_HTH_GntR"/>
</dbReference>
<proteinExistence type="predicted"/>
<evidence type="ECO:0000256" key="1">
    <source>
        <dbReference type="ARBA" id="ARBA00023015"/>
    </source>
</evidence>
<keyword evidence="3" id="KW-0804">Transcription</keyword>
<comment type="caution">
    <text evidence="5">The sequence shown here is derived from an EMBL/GenBank/DDBJ whole genome shotgun (WGS) entry which is preliminary data.</text>
</comment>
<evidence type="ECO:0000313" key="6">
    <source>
        <dbReference type="Proteomes" id="UP000019251"/>
    </source>
</evidence>
<dbReference type="PANTHER" id="PTHR43537">
    <property type="entry name" value="TRANSCRIPTIONAL REGULATOR, GNTR FAMILY"/>
    <property type="match status" value="1"/>
</dbReference>
<dbReference type="InterPro" id="IPR036388">
    <property type="entry name" value="WH-like_DNA-bd_sf"/>
</dbReference>
<dbReference type="PROSITE" id="PS50949">
    <property type="entry name" value="HTH_GNTR"/>
    <property type="match status" value="1"/>
</dbReference>
<dbReference type="Proteomes" id="UP000019251">
    <property type="component" value="Unassembled WGS sequence"/>
</dbReference>
<accession>A0A829R939</accession>
<name>A0A829R939_LISGR</name>
<feature type="domain" description="HTH gntR-type" evidence="4">
    <location>
        <begin position="7"/>
        <end position="73"/>
    </location>
</feature>
<dbReference type="GO" id="GO:0003677">
    <property type="term" value="F:DNA binding"/>
    <property type="evidence" value="ECO:0007669"/>
    <property type="project" value="UniProtKB-KW"/>
</dbReference>
<dbReference type="RefSeq" id="WP_052009111.1">
    <property type="nucleotide sequence ID" value="NZ_AODG01000006.1"/>
</dbReference>
<organism evidence="5 6">
    <name type="scientific">Listeria grayi FSL F6-1183</name>
    <dbReference type="NCBI Taxonomy" id="1265827"/>
    <lineage>
        <taxon>Bacteria</taxon>
        <taxon>Bacillati</taxon>
        <taxon>Bacillota</taxon>
        <taxon>Bacilli</taxon>
        <taxon>Bacillales</taxon>
        <taxon>Listeriaceae</taxon>
        <taxon>Listeria</taxon>
    </lineage>
</organism>
<dbReference type="SUPFAM" id="SSF46785">
    <property type="entry name" value="Winged helix' DNA-binding domain"/>
    <property type="match status" value="1"/>
</dbReference>
<dbReference type="SMART" id="SM00345">
    <property type="entry name" value="HTH_GNTR"/>
    <property type="match status" value="1"/>
</dbReference>
<reference evidence="5 6" key="1">
    <citation type="submission" date="2012-12" db="EMBL/GenBank/DDBJ databases">
        <title>Novel taxa of Listeriaceae from agricultural environments in the United States.</title>
        <authorList>
            <person name="den Bakker H.C."/>
            <person name="Allred A."/>
            <person name="Warchocki S."/>
            <person name="Wright E.M."/>
            <person name="Burrell A."/>
            <person name="Nightingale K.K."/>
            <person name="Kephart D."/>
            <person name="Wiedmann M."/>
        </authorList>
    </citation>
    <scope>NUCLEOTIDE SEQUENCE [LARGE SCALE GENOMIC DNA]</scope>
    <source>
        <strain evidence="5 6">FSL F6-1183</strain>
    </source>
</reference>
<dbReference type="Pfam" id="PF00392">
    <property type="entry name" value="GntR"/>
    <property type="match status" value="1"/>
</dbReference>
<dbReference type="EMBL" id="AODG01000006">
    <property type="protein sequence ID" value="EUJ28998.1"/>
    <property type="molecule type" value="Genomic_DNA"/>
</dbReference>
<evidence type="ECO:0000256" key="2">
    <source>
        <dbReference type="ARBA" id="ARBA00023125"/>
    </source>
</evidence>
<dbReference type="GO" id="GO:0003700">
    <property type="term" value="F:DNA-binding transcription factor activity"/>
    <property type="evidence" value="ECO:0007669"/>
    <property type="project" value="InterPro"/>
</dbReference>
<evidence type="ECO:0000256" key="3">
    <source>
        <dbReference type="ARBA" id="ARBA00023163"/>
    </source>
</evidence>
<sequence>MEKQSKGLYSEKVYWTIIERIQAGQLQVGAALREEQIAKELDISRSPVRTAVAQLVAEEILVATDRGVAVGDILVTPARYKMLTEVAEAFLAIVIQKAPAENYNWSFLTLHSMVFQMRLLAADEDEAEFIHVLHLFLLELLRVSENNYFTAYSRRNFFLIEKFGGHLPTFNMTDTRLWVVHQLDSLLKQLSSEQTEAAVQTLRNLFRELQVQAYRI</sequence>
<dbReference type="Gene3D" id="1.10.10.10">
    <property type="entry name" value="Winged helix-like DNA-binding domain superfamily/Winged helix DNA-binding domain"/>
    <property type="match status" value="1"/>
</dbReference>
<keyword evidence="2" id="KW-0238">DNA-binding</keyword>
<dbReference type="InterPro" id="IPR036390">
    <property type="entry name" value="WH_DNA-bd_sf"/>
</dbReference>
<keyword evidence="1" id="KW-0805">Transcription regulation</keyword>
<dbReference type="AlphaFoldDB" id="A0A829R939"/>